<protein>
    <submittedName>
        <fullName evidence="1">Uncharacterized protein</fullName>
    </submittedName>
</protein>
<name>A0ABT6EWG8_9SYNE</name>
<dbReference type="EMBL" id="JAKKUT010000002">
    <property type="protein sequence ID" value="MDG2990116.1"/>
    <property type="molecule type" value="Genomic_DNA"/>
</dbReference>
<gene>
    <name evidence="1" type="ORF">L3556_04080</name>
</gene>
<keyword evidence="2" id="KW-1185">Reference proteome</keyword>
<organism evidence="1 2">
    <name type="scientific">Candidatus Synechococcus calcipolaris G9</name>
    <dbReference type="NCBI Taxonomy" id="1497997"/>
    <lineage>
        <taxon>Bacteria</taxon>
        <taxon>Bacillati</taxon>
        <taxon>Cyanobacteriota</taxon>
        <taxon>Cyanophyceae</taxon>
        <taxon>Synechococcales</taxon>
        <taxon>Synechococcaceae</taxon>
        <taxon>Synechococcus</taxon>
    </lineage>
</organism>
<dbReference type="Proteomes" id="UP001154265">
    <property type="component" value="Unassembled WGS sequence"/>
</dbReference>
<reference evidence="1" key="2">
    <citation type="submission" date="2022-01" db="EMBL/GenBank/DDBJ databases">
        <authorList>
            <person name="Zivanovic Y."/>
            <person name="Moreira D."/>
            <person name="Lopez-Garcia P."/>
        </authorList>
    </citation>
    <scope>NUCLEOTIDE SEQUENCE</scope>
    <source>
        <strain evidence="1">G9</strain>
    </source>
</reference>
<accession>A0ABT6EWG8</accession>
<evidence type="ECO:0000313" key="2">
    <source>
        <dbReference type="Proteomes" id="UP001154265"/>
    </source>
</evidence>
<dbReference type="RefSeq" id="WP_277866034.1">
    <property type="nucleotide sequence ID" value="NZ_JAKKUT010000002.1"/>
</dbReference>
<comment type="caution">
    <text evidence="1">The sequence shown here is derived from an EMBL/GenBank/DDBJ whole genome shotgun (WGS) entry which is preliminary data.</text>
</comment>
<proteinExistence type="predicted"/>
<sequence>MDDQELFMAFVAAAIDGKSTLLSNANFRLESAFGQLQLVDNKIGIVATTKLNEVPLKISVKRHCDQWEDLRQSLIQSSFFPLLDQLKGPLVDFHQYPIPEECQLYDCPASDMWRSWRREAVSAVYLLVAGEWRSPSDMSCSGGVVFVTFPELSQEVQVTSSTPISWLGR</sequence>
<reference evidence="1" key="1">
    <citation type="journal article" date="2022" name="Genome Biol. Evol.">
        <title>A New Gene Family Diagnostic for Intracellular Biomineralization of Amorphous Ca Carbonates by Cyanobacteria.</title>
        <authorList>
            <person name="Benzerara K."/>
            <person name="Duprat E."/>
            <person name="Bitard-Feildel T."/>
            <person name="Caumes G."/>
            <person name="Cassier-Chauvat C."/>
            <person name="Chauvat F."/>
            <person name="Dezi M."/>
            <person name="Diop S.I."/>
            <person name="Gaschignard G."/>
            <person name="Gorgen S."/>
            <person name="Gugger M."/>
            <person name="Lopez-Garcia P."/>
            <person name="Millet M."/>
            <person name="Skouri-Panet F."/>
            <person name="Moreira D."/>
            <person name="Callebaut I."/>
        </authorList>
    </citation>
    <scope>NUCLEOTIDE SEQUENCE</scope>
    <source>
        <strain evidence="1">G9</strain>
    </source>
</reference>
<evidence type="ECO:0000313" key="1">
    <source>
        <dbReference type="EMBL" id="MDG2990116.1"/>
    </source>
</evidence>